<accession>A0A1U7EZH8</accession>
<dbReference type="EMBL" id="CR936257">
    <property type="protein sequence ID" value="CAI50695.1"/>
    <property type="molecule type" value="Genomic_DNA"/>
</dbReference>
<organism evidence="1 2">
    <name type="scientific">Natronomonas pharaonis (strain ATCC 35678 / DSM 2160 / CIP 103997 / JCM 8858 / NBRC 14720 / NCIMB 2260 / Gabara)</name>
    <name type="common">Halobacterium pharaonis</name>
    <dbReference type="NCBI Taxonomy" id="348780"/>
    <lineage>
        <taxon>Archaea</taxon>
        <taxon>Methanobacteriati</taxon>
        <taxon>Methanobacteriota</taxon>
        <taxon>Stenosarchaea group</taxon>
        <taxon>Halobacteria</taxon>
        <taxon>Halobacteriales</taxon>
        <taxon>Natronomonadaceae</taxon>
        <taxon>Natronomonas</taxon>
    </lineage>
</organism>
<protein>
    <submittedName>
        <fullName evidence="1">Uncharacterized protein</fullName>
    </submittedName>
</protein>
<keyword evidence="2" id="KW-1185">Reference proteome</keyword>
<dbReference type="STRING" id="348780.NP_5208A"/>
<sequence>MFDVPLDSWYVWFGLAVVSSATVGVAGTLPSSPPPDAAGGAQTIDSVAASDRPAVGKHPLSNAESVRIGTSSLSLRGGGEISHEALRYGPVTPAGADDRLQSVLRGSHPDKQFDTPAAFAEAAEAARTEQPQWYTTDELVVRRVIWEGTDVVLAG</sequence>
<evidence type="ECO:0000313" key="2">
    <source>
        <dbReference type="Proteomes" id="UP000002698"/>
    </source>
</evidence>
<name>A0A1U7EZH8_NATPD</name>
<gene>
    <name evidence="1" type="ordered locus">NP_5208A</name>
</gene>
<reference evidence="1 2" key="1">
    <citation type="journal article" date="2005" name="Genome Res.">
        <title>Living with two extremes: conclusions from the genome sequence of Natronomonas pharaonis.</title>
        <authorList>
            <person name="Falb M."/>
            <person name="Pfeiffer F."/>
            <person name="Palm P."/>
            <person name="Rodewald K."/>
            <person name="Hickmann V."/>
            <person name="Tittor J."/>
            <person name="Oesterhelt D."/>
        </authorList>
    </citation>
    <scope>NUCLEOTIDE SEQUENCE [LARGE SCALE GENOMIC DNA]</scope>
    <source>
        <strain evidence="2">ATCC 35678 / DSM 2160 / CIP 103997 / JCM 8858 / NBRC 14720 / NCIMB 2260 / Gabara</strain>
    </source>
</reference>
<dbReference type="OrthoDB" id="157493at2157"/>
<dbReference type="InterPro" id="IPR055707">
    <property type="entry name" value="DUF7283"/>
</dbReference>
<dbReference type="Proteomes" id="UP000002698">
    <property type="component" value="Chromosome"/>
</dbReference>
<dbReference type="KEGG" id="nph:NP_5208A"/>
<dbReference type="GeneID" id="3702295"/>
<dbReference type="eggNOG" id="arCOG04673">
    <property type="taxonomic scope" value="Archaea"/>
</dbReference>
<dbReference type="EnsemblBacteria" id="CAI50695">
    <property type="protein sequence ID" value="CAI50695"/>
    <property type="gene ID" value="NP_5208A"/>
</dbReference>
<dbReference type="Pfam" id="PF23954">
    <property type="entry name" value="DUF7283"/>
    <property type="match status" value="1"/>
</dbReference>
<proteinExistence type="predicted"/>
<evidence type="ECO:0000313" key="1">
    <source>
        <dbReference type="EMBL" id="CAI50695.1"/>
    </source>
</evidence>
<dbReference type="AlphaFoldDB" id="A0A1U7EZH8"/>
<dbReference type="RefSeq" id="WP_011324305.1">
    <property type="nucleotide sequence ID" value="NC_007426.1"/>
</dbReference>
<dbReference type="HOGENOM" id="CLU_1615280_0_0_2"/>